<sequence length="105" mass="11941">MNFAEFAIKHASVFDPMLDNLITTVGQWPFFRSIRILKKPPKRFLRQMLPSVESTITAPPATLPTEGGTRTWILPGRPSLDRNSRDSEVGFEQQAFRSVSRSLNH</sequence>
<dbReference type="CTD" id="20322767"/>
<evidence type="ECO:0000256" key="1">
    <source>
        <dbReference type="SAM" id="MobiDB-lite"/>
    </source>
</evidence>
<reference evidence="2 3" key="1">
    <citation type="submission" date="2013-11" db="EMBL/GenBank/DDBJ databases">
        <title>Opisthorchis viverrini - life in the bile duct.</title>
        <authorList>
            <person name="Young N.D."/>
            <person name="Nagarajan N."/>
            <person name="Lin S.J."/>
            <person name="Korhonen P.K."/>
            <person name="Jex A.R."/>
            <person name="Hall R.S."/>
            <person name="Safavi-Hemami H."/>
            <person name="Kaewkong W."/>
            <person name="Bertrand D."/>
            <person name="Gao S."/>
            <person name="Seet Q."/>
            <person name="Wongkham S."/>
            <person name="Teh B.T."/>
            <person name="Wongkham C."/>
            <person name="Intapan P.M."/>
            <person name="Maleewong W."/>
            <person name="Yang X."/>
            <person name="Hu M."/>
            <person name="Wang Z."/>
            <person name="Hofmann A."/>
            <person name="Sternberg P.W."/>
            <person name="Tan P."/>
            <person name="Wang J."/>
            <person name="Gasser R.B."/>
        </authorList>
    </citation>
    <scope>NUCLEOTIDE SEQUENCE [LARGE SCALE GENOMIC DNA]</scope>
</reference>
<dbReference type="RefSeq" id="XP_009172704.1">
    <property type="nucleotide sequence ID" value="XM_009174440.1"/>
</dbReference>
<dbReference type="GeneID" id="20322767"/>
<keyword evidence="3" id="KW-1185">Reference proteome</keyword>
<protein>
    <submittedName>
        <fullName evidence="2">Uncharacterized protein</fullName>
    </submittedName>
</protein>
<name>A0A074ZD19_OPIVI</name>
<accession>A0A074ZD19</accession>
<feature type="compositionally biased region" description="Basic and acidic residues" evidence="1">
    <location>
        <begin position="79"/>
        <end position="88"/>
    </location>
</feature>
<evidence type="ECO:0000313" key="2">
    <source>
        <dbReference type="EMBL" id="KER23547.1"/>
    </source>
</evidence>
<feature type="region of interest" description="Disordered" evidence="1">
    <location>
        <begin position="57"/>
        <end position="105"/>
    </location>
</feature>
<dbReference type="Proteomes" id="UP000054324">
    <property type="component" value="Unassembled WGS sequence"/>
</dbReference>
<evidence type="ECO:0000313" key="3">
    <source>
        <dbReference type="Proteomes" id="UP000054324"/>
    </source>
</evidence>
<organism evidence="2 3">
    <name type="scientific">Opisthorchis viverrini</name>
    <name type="common">Southeast Asian liver fluke</name>
    <dbReference type="NCBI Taxonomy" id="6198"/>
    <lineage>
        <taxon>Eukaryota</taxon>
        <taxon>Metazoa</taxon>
        <taxon>Spiralia</taxon>
        <taxon>Lophotrochozoa</taxon>
        <taxon>Platyhelminthes</taxon>
        <taxon>Trematoda</taxon>
        <taxon>Digenea</taxon>
        <taxon>Opisthorchiida</taxon>
        <taxon>Opisthorchiata</taxon>
        <taxon>Opisthorchiidae</taxon>
        <taxon>Opisthorchis</taxon>
    </lineage>
</organism>
<feature type="compositionally biased region" description="Polar residues" evidence="1">
    <location>
        <begin position="95"/>
        <end position="105"/>
    </location>
</feature>
<gene>
    <name evidence="2" type="ORF">T265_08588</name>
</gene>
<dbReference type="KEGG" id="ovi:T265_08588"/>
<proteinExistence type="predicted"/>
<dbReference type="AlphaFoldDB" id="A0A074ZD19"/>
<dbReference type="EMBL" id="KL596845">
    <property type="protein sequence ID" value="KER23547.1"/>
    <property type="molecule type" value="Genomic_DNA"/>
</dbReference>
<dbReference type="OrthoDB" id="16290at2759"/>